<dbReference type="InterPro" id="IPR058625">
    <property type="entry name" value="MdtA-like_BSH"/>
</dbReference>
<evidence type="ECO:0000259" key="4">
    <source>
        <dbReference type="Pfam" id="PF25990"/>
    </source>
</evidence>
<dbReference type="PANTHER" id="PTHR30469">
    <property type="entry name" value="MULTIDRUG RESISTANCE PROTEIN MDTA"/>
    <property type="match status" value="1"/>
</dbReference>
<dbReference type="InterPro" id="IPR006143">
    <property type="entry name" value="RND_pump_MFP"/>
</dbReference>
<dbReference type="SUPFAM" id="SSF111369">
    <property type="entry name" value="HlyD-like secretion proteins"/>
    <property type="match status" value="1"/>
</dbReference>
<dbReference type="Pfam" id="PF25990">
    <property type="entry name" value="Beta-barrel_YknX"/>
    <property type="match status" value="1"/>
</dbReference>
<name>A0A9D7XI26_9BACT</name>
<dbReference type="Proteomes" id="UP000886657">
    <property type="component" value="Unassembled WGS sequence"/>
</dbReference>
<feature type="signal peptide" evidence="2">
    <location>
        <begin position="1"/>
        <end position="16"/>
    </location>
</feature>
<feature type="chain" id="PRO_5039425015" evidence="2">
    <location>
        <begin position="17"/>
        <end position="406"/>
    </location>
</feature>
<dbReference type="FunFam" id="2.40.30.170:FF:000010">
    <property type="entry name" value="Efflux RND transporter periplasmic adaptor subunit"/>
    <property type="match status" value="1"/>
</dbReference>
<comment type="caution">
    <text evidence="5">The sequence shown here is derived from an EMBL/GenBank/DDBJ whole genome shotgun (WGS) entry which is preliminary data.</text>
</comment>
<dbReference type="GO" id="GO:1990281">
    <property type="term" value="C:efflux pump complex"/>
    <property type="evidence" value="ECO:0007669"/>
    <property type="project" value="TreeGrafter"/>
</dbReference>
<keyword evidence="2" id="KW-0732">Signal</keyword>
<feature type="domain" description="YknX-like beta-barrel" evidence="4">
    <location>
        <begin position="226"/>
        <end position="301"/>
    </location>
</feature>
<reference evidence="5" key="1">
    <citation type="submission" date="2020-10" db="EMBL/GenBank/DDBJ databases">
        <title>Connecting structure to function with the recovery of over 1000 high-quality activated sludge metagenome-assembled genomes encoding full-length rRNA genes using long-read sequencing.</title>
        <authorList>
            <person name="Singleton C.M."/>
            <person name="Petriglieri F."/>
            <person name="Kristensen J.M."/>
            <person name="Kirkegaard R.H."/>
            <person name="Michaelsen T.Y."/>
            <person name="Andersen M.H."/>
            <person name="Karst S.M."/>
            <person name="Dueholm M.S."/>
            <person name="Nielsen P.H."/>
            <person name="Albertsen M."/>
        </authorList>
    </citation>
    <scope>NUCLEOTIDE SEQUENCE</scope>
    <source>
        <strain evidence="5">Skiv_18-Q3-R9-52_MAXAC.067</strain>
    </source>
</reference>
<evidence type="ECO:0000256" key="2">
    <source>
        <dbReference type="SAM" id="SignalP"/>
    </source>
</evidence>
<sequence length="406" mass="44092">MKKRWVIISVAGAALATGMFFTLKGGDGKAKKSEASTPFRMGKVQAEDLQVSVREVGVVDPLIKVDVKSSVSGRVVGLKVREGATVRAGEVLAEVEPDVNQAQTLSDVQGSVSQARVSFKNAERDFAQQTALFKEGLISDQVFRSARTARDLTEEAYKSAQTRYQIVEDRGIPISGNASTQKARVTSPMNGVVIKRGVELGDTITSGVSSFNAGTVVFTVADLASLIVKVNLNEVDIAKVKVGQPVRITLDAYPQRAFTGKVRFVAPAADLVEKIKVFRVEVTLDELAEAFRTGMSANVEILGEKRDKAVSVPLEALQRRDGQTVVYRLKENLSPKDLATAKDGLTGRGKFIWLADHWKDYFEVVPVKAGVATLERVEIISGLKANDQVSLEDPSKKKVEKDDENN</sequence>
<dbReference type="PANTHER" id="PTHR30469:SF33">
    <property type="entry name" value="SLR1207 PROTEIN"/>
    <property type="match status" value="1"/>
</dbReference>
<dbReference type="InterPro" id="IPR058636">
    <property type="entry name" value="Beta-barrel_YknX"/>
</dbReference>
<proteinExistence type="inferred from homology"/>
<organism evidence="5 6">
    <name type="scientific">Candidatus Geothrix skivensis</name>
    <dbReference type="NCBI Taxonomy" id="2954439"/>
    <lineage>
        <taxon>Bacteria</taxon>
        <taxon>Pseudomonadati</taxon>
        <taxon>Acidobacteriota</taxon>
        <taxon>Holophagae</taxon>
        <taxon>Holophagales</taxon>
        <taxon>Holophagaceae</taxon>
        <taxon>Geothrix</taxon>
    </lineage>
</organism>
<feature type="domain" description="Multidrug resistance protein MdtA-like barrel-sandwich hybrid" evidence="3">
    <location>
        <begin position="64"/>
        <end position="212"/>
    </location>
</feature>
<dbReference type="EMBL" id="JADKIO010000005">
    <property type="protein sequence ID" value="MBK9796248.1"/>
    <property type="molecule type" value="Genomic_DNA"/>
</dbReference>
<evidence type="ECO:0000256" key="1">
    <source>
        <dbReference type="ARBA" id="ARBA00009477"/>
    </source>
</evidence>
<dbReference type="Gene3D" id="2.40.30.170">
    <property type="match status" value="1"/>
</dbReference>
<dbReference type="Gene3D" id="2.40.50.100">
    <property type="match status" value="1"/>
</dbReference>
<dbReference type="Gene3D" id="1.10.287.470">
    <property type="entry name" value="Helix hairpin bin"/>
    <property type="match status" value="1"/>
</dbReference>
<protein>
    <submittedName>
        <fullName evidence="5">Efflux RND transporter periplasmic adaptor subunit</fullName>
    </submittedName>
</protein>
<evidence type="ECO:0000259" key="3">
    <source>
        <dbReference type="Pfam" id="PF25917"/>
    </source>
</evidence>
<comment type="similarity">
    <text evidence="1">Belongs to the membrane fusion protein (MFP) (TC 8.A.1) family.</text>
</comment>
<dbReference type="GO" id="GO:0015562">
    <property type="term" value="F:efflux transmembrane transporter activity"/>
    <property type="evidence" value="ECO:0007669"/>
    <property type="project" value="TreeGrafter"/>
</dbReference>
<evidence type="ECO:0000313" key="6">
    <source>
        <dbReference type="Proteomes" id="UP000886657"/>
    </source>
</evidence>
<gene>
    <name evidence="5" type="ORF">IPP58_07090</name>
</gene>
<dbReference type="NCBIfam" id="TIGR01730">
    <property type="entry name" value="RND_mfp"/>
    <property type="match status" value="1"/>
</dbReference>
<dbReference type="AlphaFoldDB" id="A0A9D7XI26"/>
<dbReference type="Pfam" id="PF25917">
    <property type="entry name" value="BSH_RND"/>
    <property type="match status" value="1"/>
</dbReference>
<dbReference type="Gene3D" id="2.40.420.20">
    <property type="match status" value="1"/>
</dbReference>
<evidence type="ECO:0000313" key="5">
    <source>
        <dbReference type="EMBL" id="MBK9796248.1"/>
    </source>
</evidence>
<accession>A0A9D7XI26</accession>